<evidence type="ECO:0000256" key="7">
    <source>
        <dbReference type="ARBA" id="ARBA00022664"/>
    </source>
</evidence>
<dbReference type="PROSITE" id="PS00517">
    <property type="entry name" value="RNASE_3_1"/>
    <property type="match status" value="1"/>
</dbReference>
<evidence type="ECO:0000256" key="14">
    <source>
        <dbReference type="ARBA" id="ARBA00022884"/>
    </source>
</evidence>
<comment type="catalytic activity">
    <reaction evidence="1 15">
        <text>Endonucleolytic cleavage to 5'-phosphomonoester.</text>
        <dbReference type="EC" id="3.1.26.3"/>
    </reaction>
</comment>
<keyword evidence="13 15" id="KW-0460">Magnesium</keyword>
<dbReference type="InterPro" id="IPR000999">
    <property type="entry name" value="RNase_III_dom"/>
</dbReference>
<gene>
    <name evidence="15" type="primary">rnc</name>
    <name evidence="18" type="ORF">BECKLPF1236B_GA0070989_11358</name>
</gene>
<comment type="subunit">
    <text evidence="4 15">Homodimer.</text>
</comment>
<keyword evidence="11 15" id="KW-0255">Endonuclease</keyword>
<reference evidence="18" key="1">
    <citation type="submission" date="2019-02" db="EMBL/GenBank/DDBJ databases">
        <authorList>
            <person name="Gruber-Vodicka R. H."/>
            <person name="Seah K. B. B."/>
        </authorList>
    </citation>
    <scope>NUCLEOTIDE SEQUENCE</scope>
    <source>
        <strain evidence="18">BECK_S313</strain>
    </source>
</reference>
<dbReference type="GO" id="GO:0005737">
    <property type="term" value="C:cytoplasm"/>
    <property type="evidence" value="ECO:0007669"/>
    <property type="project" value="UniProtKB-SubCell"/>
</dbReference>
<dbReference type="Gene3D" id="3.30.160.20">
    <property type="match status" value="1"/>
</dbReference>
<dbReference type="Pfam" id="PF14622">
    <property type="entry name" value="Ribonucleas_3_3"/>
    <property type="match status" value="1"/>
</dbReference>
<comment type="subcellular location">
    <subcellularLocation>
        <location evidence="2 15">Cytoplasm</location>
    </subcellularLocation>
</comment>
<dbReference type="Pfam" id="PF00035">
    <property type="entry name" value="dsrm"/>
    <property type="match status" value="1"/>
</dbReference>
<dbReference type="CDD" id="cd10845">
    <property type="entry name" value="DSRM_RNAse_III_family"/>
    <property type="match status" value="1"/>
</dbReference>
<feature type="domain" description="RNase III" evidence="17">
    <location>
        <begin position="19"/>
        <end position="141"/>
    </location>
</feature>
<dbReference type="HAMAP" id="MF_00104">
    <property type="entry name" value="RNase_III"/>
    <property type="match status" value="1"/>
</dbReference>
<feature type="binding site" evidence="15">
    <location>
        <position position="130"/>
    </location>
    <ligand>
        <name>Mg(2+)</name>
        <dbReference type="ChEBI" id="CHEBI:18420"/>
    </ligand>
</feature>
<dbReference type="GO" id="GO:0003725">
    <property type="term" value="F:double-stranded RNA binding"/>
    <property type="evidence" value="ECO:0007669"/>
    <property type="project" value="TreeGrafter"/>
</dbReference>
<dbReference type="CDD" id="cd00593">
    <property type="entry name" value="RIBOc"/>
    <property type="match status" value="1"/>
</dbReference>
<organism evidence="18">
    <name type="scientific">Candidatus Kentrum sp. LPFa</name>
    <dbReference type="NCBI Taxonomy" id="2126335"/>
    <lineage>
        <taxon>Bacteria</taxon>
        <taxon>Pseudomonadati</taxon>
        <taxon>Pseudomonadota</taxon>
        <taxon>Gammaproteobacteria</taxon>
        <taxon>Candidatus Kentrum</taxon>
    </lineage>
</organism>
<evidence type="ECO:0000256" key="4">
    <source>
        <dbReference type="ARBA" id="ARBA00011738"/>
    </source>
</evidence>
<keyword evidence="8 15" id="KW-0819">tRNA processing</keyword>
<dbReference type="PANTHER" id="PTHR11207">
    <property type="entry name" value="RIBONUCLEASE III"/>
    <property type="match status" value="1"/>
</dbReference>
<dbReference type="SMART" id="SM00358">
    <property type="entry name" value="DSRM"/>
    <property type="match status" value="1"/>
</dbReference>
<dbReference type="GO" id="GO:0046872">
    <property type="term" value="F:metal ion binding"/>
    <property type="evidence" value="ECO:0007669"/>
    <property type="project" value="UniProtKB-KW"/>
</dbReference>
<dbReference type="GO" id="GO:0006364">
    <property type="term" value="P:rRNA processing"/>
    <property type="evidence" value="ECO:0007669"/>
    <property type="project" value="UniProtKB-UniRule"/>
</dbReference>
<evidence type="ECO:0000256" key="8">
    <source>
        <dbReference type="ARBA" id="ARBA00022694"/>
    </source>
</evidence>
<name>A0A450WMD9_9GAMM</name>
<evidence type="ECO:0000256" key="13">
    <source>
        <dbReference type="ARBA" id="ARBA00022842"/>
    </source>
</evidence>
<dbReference type="NCBIfam" id="TIGR02191">
    <property type="entry name" value="RNaseIII"/>
    <property type="match status" value="1"/>
</dbReference>
<dbReference type="GO" id="GO:0010468">
    <property type="term" value="P:regulation of gene expression"/>
    <property type="evidence" value="ECO:0007669"/>
    <property type="project" value="TreeGrafter"/>
</dbReference>
<keyword evidence="6 15" id="KW-0698">rRNA processing</keyword>
<dbReference type="InterPro" id="IPR011907">
    <property type="entry name" value="RNase_III"/>
</dbReference>
<comment type="function">
    <text evidence="15">Digests double-stranded RNA. Involved in the processing of primary rRNA transcript to yield the immediate precursors to the large and small rRNAs (23S and 16S). Processes some mRNAs, and tRNAs when they are encoded in the rRNA operon. Processes pre-crRNA and tracrRNA of type II CRISPR loci if present in the organism.</text>
</comment>
<evidence type="ECO:0000256" key="2">
    <source>
        <dbReference type="ARBA" id="ARBA00004496"/>
    </source>
</evidence>
<dbReference type="AlphaFoldDB" id="A0A450WMD9"/>
<evidence type="ECO:0000256" key="5">
    <source>
        <dbReference type="ARBA" id="ARBA00022490"/>
    </source>
</evidence>
<dbReference type="Gene3D" id="1.10.1520.10">
    <property type="entry name" value="Ribonuclease III domain"/>
    <property type="match status" value="1"/>
</dbReference>
<feature type="binding site" evidence="15">
    <location>
        <position position="127"/>
    </location>
    <ligand>
        <name>Mg(2+)</name>
        <dbReference type="ChEBI" id="CHEBI:18420"/>
    </ligand>
</feature>
<evidence type="ECO:0000259" key="17">
    <source>
        <dbReference type="PROSITE" id="PS50142"/>
    </source>
</evidence>
<dbReference type="GO" id="GO:0019843">
    <property type="term" value="F:rRNA binding"/>
    <property type="evidence" value="ECO:0007669"/>
    <property type="project" value="UniProtKB-KW"/>
</dbReference>
<feature type="domain" description="DRBM" evidence="16">
    <location>
        <begin position="168"/>
        <end position="238"/>
    </location>
</feature>
<dbReference type="PROSITE" id="PS50142">
    <property type="entry name" value="RNASE_3_2"/>
    <property type="match status" value="1"/>
</dbReference>
<dbReference type="PANTHER" id="PTHR11207:SF0">
    <property type="entry name" value="RIBONUCLEASE 3"/>
    <property type="match status" value="1"/>
</dbReference>
<dbReference type="FunFam" id="3.30.160.20:FF:000003">
    <property type="entry name" value="Ribonuclease 3"/>
    <property type="match status" value="1"/>
</dbReference>
<keyword evidence="10 15" id="KW-0479">Metal-binding</keyword>
<evidence type="ECO:0000259" key="16">
    <source>
        <dbReference type="PROSITE" id="PS50137"/>
    </source>
</evidence>
<evidence type="ECO:0000256" key="11">
    <source>
        <dbReference type="ARBA" id="ARBA00022759"/>
    </source>
</evidence>
<keyword evidence="12 15" id="KW-0378">Hydrolase</keyword>
<dbReference type="SMART" id="SM00535">
    <property type="entry name" value="RIBOc"/>
    <property type="match status" value="1"/>
</dbReference>
<proteinExistence type="inferred from homology"/>
<sequence length="248" mass="27312">MPTHALSVQGKASLVMKSPRQLLSYIDYTFSDMGLLELALTHRSASSWHNERLEFLGDAILGFVITDFLYARFPDSSEGDLTRLRAKLVRRQTLAEVARRLGLGQYIILGSGEMKSGGDDRESTLANAVEAIIGAVYLDGGLDPCRHSILHILGPQIEMISEENIDKDAKTRLQELLQATRLPLPAYRIIEAAGADHQHWFTVECKVAILPEATRGGGKSRRIAEQNAARKVLEYLAEREGGADAGDK</sequence>
<evidence type="ECO:0000256" key="3">
    <source>
        <dbReference type="ARBA" id="ARBA00010183"/>
    </source>
</evidence>
<accession>A0A450WMD9</accession>
<keyword evidence="7 15" id="KW-0507">mRNA processing</keyword>
<evidence type="ECO:0000256" key="10">
    <source>
        <dbReference type="ARBA" id="ARBA00022723"/>
    </source>
</evidence>
<dbReference type="FunFam" id="1.10.1520.10:FF:000001">
    <property type="entry name" value="Ribonuclease 3"/>
    <property type="match status" value="1"/>
</dbReference>
<keyword evidence="14 15" id="KW-0694">RNA-binding</keyword>
<feature type="active site" evidence="15">
    <location>
        <position position="58"/>
    </location>
</feature>
<dbReference type="InterPro" id="IPR014720">
    <property type="entry name" value="dsRBD_dom"/>
</dbReference>
<evidence type="ECO:0000256" key="6">
    <source>
        <dbReference type="ARBA" id="ARBA00022552"/>
    </source>
</evidence>
<evidence type="ECO:0000256" key="15">
    <source>
        <dbReference type="HAMAP-Rule" id="MF_00104"/>
    </source>
</evidence>
<keyword evidence="15" id="KW-0699">rRNA-binding</keyword>
<dbReference type="GO" id="GO:0006397">
    <property type="term" value="P:mRNA processing"/>
    <property type="evidence" value="ECO:0007669"/>
    <property type="project" value="UniProtKB-UniRule"/>
</dbReference>
<dbReference type="GO" id="GO:0004525">
    <property type="term" value="F:ribonuclease III activity"/>
    <property type="evidence" value="ECO:0007669"/>
    <property type="project" value="UniProtKB-UniRule"/>
</dbReference>
<comment type="similarity">
    <text evidence="3">Belongs to the ribonuclease III family.</text>
</comment>
<dbReference type="GO" id="GO:0008033">
    <property type="term" value="P:tRNA processing"/>
    <property type="evidence" value="ECO:0007669"/>
    <property type="project" value="UniProtKB-KW"/>
</dbReference>
<evidence type="ECO:0000256" key="12">
    <source>
        <dbReference type="ARBA" id="ARBA00022801"/>
    </source>
</evidence>
<feature type="binding site" evidence="15">
    <location>
        <position position="54"/>
    </location>
    <ligand>
        <name>Mg(2+)</name>
        <dbReference type="ChEBI" id="CHEBI:18420"/>
    </ligand>
</feature>
<dbReference type="EMBL" id="CAADFK010000135">
    <property type="protein sequence ID" value="VFK18164.1"/>
    <property type="molecule type" value="Genomic_DNA"/>
</dbReference>
<dbReference type="SUPFAM" id="SSF69065">
    <property type="entry name" value="RNase III domain-like"/>
    <property type="match status" value="1"/>
</dbReference>
<protein>
    <recommendedName>
        <fullName evidence="15">Ribonuclease 3</fullName>
        <ecNumber evidence="15">3.1.26.3</ecNumber>
    </recommendedName>
    <alternativeName>
        <fullName evidence="15">Ribonuclease III</fullName>
        <shortName evidence="15">RNase III</shortName>
    </alternativeName>
</protein>
<feature type="active site" evidence="15">
    <location>
        <position position="130"/>
    </location>
</feature>
<dbReference type="SUPFAM" id="SSF54768">
    <property type="entry name" value="dsRNA-binding domain-like"/>
    <property type="match status" value="1"/>
</dbReference>
<keyword evidence="5 15" id="KW-0963">Cytoplasm</keyword>
<evidence type="ECO:0000313" key="18">
    <source>
        <dbReference type="EMBL" id="VFK18164.1"/>
    </source>
</evidence>
<comment type="cofactor">
    <cofactor evidence="15">
        <name>Mg(2+)</name>
        <dbReference type="ChEBI" id="CHEBI:18420"/>
    </cofactor>
</comment>
<dbReference type="EC" id="3.1.26.3" evidence="15"/>
<keyword evidence="9 15" id="KW-0540">Nuclease</keyword>
<dbReference type="GO" id="GO:0042802">
    <property type="term" value="F:identical protein binding"/>
    <property type="evidence" value="ECO:0007669"/>
    <property type="project" value="UniProtKB-ARBA"/>
</dbReference>
<dbReference type="PROSITE" id="PS50137">
    <property type="entry name" value="DS_RBD"/>
    <property type="match status" value="1"/>
</dbReference>
<evidence type="ECO:0000256" key="9">
    <source>
        <dbReference type="ARBA" id="ARBA00022722"/>
    </source>
</evidence>
<evidence type="ECO:0000256" key="1">
    <source>
        <dbReference type="ARBA" id="ARBA00000109"/>
    </source>
</evidence>
<dbReference type="InterPro" id="IPR036389">
    <property type="entry name" value="RNase_III_sf"/>
</dbReference>